<protein>
    <recommendedName>
        <fullName evidence="15">DNA ligase</fullName>
        <ecNumber evidence="15">6.5.1.1</ecNumber>
    </recommendedName>
</protein>
<dbReference type="Gene3D" id="3.30.470.30">
    <property type="entry name" value="DNA ligase/mRNA capping enzyme"/>
    <property type="match status" value="1"/>
</dbReference>
<dbReference type="InterPro" id="IPR044125">
    <property type="entry name" value="Adenylation_DNA_ligase_IV"/>
</dbReference>
<dbReference type="SUPFAM" id="SSF56091">
    <property type="entry name" value="DNA ligase/mRNA capping enzyme, catalytic domain"/>
    <property type="match status" value="1"/>
</dbReference>
<reference evidence="20 21" key="1">
    <citation type="journal article" date="2018" name="Evol. Lett.">
        <title>Horizontal gene cluster transfer increased hallucinogenic mushroom diversity.</title>
        <authorList>
            <person name="Reynolds H.T."/>
            <person name="Vijayakumar V."/>
            <person name="Gluck-Thaler E."/>
            <person name="Korotkin H.B."/>
            <person name="Matheny P.B."/>
            <person name="Slot J.C."/>
        </authorList>
    </citation>
    <scope>NUCLEOTIDE SEQUENCE [LARGE SCALE GENOMIC DNA]</scope>
    <source>
        <strain evidence="20 21">2631</strain>
    </source>
</reference>
<dbReference type="STRING" id="93625.A0A409VQS4"/>
<evidence type="ECO:0000256" key="3">
    <source>
        <dbReference type="ARBA" id="ARBA00007572"/>
    </source>
</evidence>
<feature type="region of interest" description="Disordered" evidence="17">
    <location>
        <begin position="830"/>
        <end position="865"/>
    </location>
</feature>
<dbReference type="InterPro" id="IPR012308">
    <property type="entry name" value="DNA_ligase_ATP-dep_N"/>
</dbReference>
<keyword evidence="11 15" id="KW-0233">DNA recombination</keyword>
<gene>
    <name evidence="20" type="ORF">CVT25_005426</name>
</gene>
<dbReference type="SUPFAM" id="SSF52113">
    <property type="entry name" value="BRCT domain"/>
    <property type="match status" value="2"/>
</dbReference>
<dbReference type="Gene3D" id="2.40.50.140">
    <property type="entry name" value="Nucleic acid-binding proteins"/>
    <property type="match status" value="1"/>
</dbReference>
<comment type="catalytic activity">
    <reaction evidence="14 15">
        <text>ATP + (deoxyribonucleotide)n-3'-hydroxyl + 5'-phospho-(deoxyribonucleotide)m = (deoxyribonucleotide)n+m + AMP + diphosphate.</text>
        <dbReference type="EC" id="6.5.1.1"/>
    </reaction>
</comment>
<dbReference type="EC" id="6.5.1.1" evidence="15"/>
<keyword evidence="5" id="KW-0479">Metal-binding</keyword>
<name>A0A409VQS4_PSICY</name>
<feature type="region of interest" description="Disordered" evidence="17">
    <location>
        <begin position="1"/>
        <end position="34"/>
    </location>
</feature>
<comment type="subcellular location">
    <subcellularLocation>
        <location evidence="2">Nucleus</location>
    </subcellularLocation>
</comment>
<keyword evidence="4 15" id="KW-0436">Ligase</keyword>
<dbReference type="GO" id="GO:0003677">
    <property type="term" value="F:DNA binding"/>
    <property type="evidence" value="ECO:0007669"/>
    <property type="project" value="InterPro"/>
</dbReference>
<sequence>MQPTPAPTSAPNSPNPEPEPLVEQPTDTAPPPNVDSAPFGILVALFEKLQDERKHERRRRLISTWFTHWRNEKGYNLYPVLRLVLPQKDRERSVYGLKEKNLAKTYIKLIPLGIRDPDSIRLLNWKKPTERDKTAGDFPTVLFEVVSKRSSVIEGSLSIDDLNDLLDELSKNSGKQDVQSKIMQRVYNRATPEEQRWIVRIILKDMTISVKETTVFSVFHPDSQDLYNTCSDLKKVAYELWDPSHRLNDQDKNVQLFHAFAPMLCKRPTKKIEETVSVMEGTEFLIEEKLDGERMQLHKRGNEYFYCSRKGKDYTYLYGKHIGIGSLTPHIDKAFDSRVDDIILDGEMLVWDPVSERNLPFGTLKTAALDKSKQEHNPRPCFKVFDLLYLNGQPLLHHGVAFRKKNLRQCLKEIKGRIEFGMEWKGRTAKDIREKMDEIMESRGEGLVIKHPKSQYVLNGRNMDWIKVKPEYMDNMGETVDVLVVAGNYGTGKRGRAGGVSALICAVYDDRRRYDDDEDPKYSTFVRIGTGLSFADYVWLRALPWKPWDPKHPPEFLQTSKRGQDDKGDLYINPEDSFIIKIKAAEITPSDQYHMGYTMRFPRALTIRDDLSIVDCMPASAVMESLRHEKKRKVSTDISTTKKKRKIVASKPTILPQYQGIKANGVQVESGLFEGMKFVVMSDPKSKSGEDDKKILTRHGTCAQIATNKPGLYVVYGGSVIAYDLRMVINKGNIDVIKPTWILDSIEQGEKMPLRKKYFFHATENSMASEEYDANEDDEVPDTVEPMASANRSSTLDSQNETKGSPKEKAVTPKVEQVADMDPELAEWFKVDNKMPDSSDERDSKGDDSVTEDDSDNADVADEEVDLDDWFQVNTDKEVLPSEKVAGKQAVDDDDFKMGESESAMEYDQERIFKHLCFYLDSSINAANNGLTIKPSKHEEEINTSFTQIAELITDNGGKVVDLDNPKLTHVVVDKRDESRRLELIKRTSIPKRRRLVISDYIQACLDEETLLDEEEFAP</sequence>
<dbReference type="Gene3D" id="3.40.50.10190">
    <property type="entry name" value="BRCT domain"/>
    <property type="match status" value="2"/>
</dbReference>
<dbReference type="PANTHER" id="PTHR45997:SF1">
    <property type="entry name" value="DNA LIGASE 4"/>
    <property type="match status" value="1"/>
</dbReference>
<keyword evidence="10" id="KW-0460">Magnesium</keyword>
<evidence type="ECO:0000256" key="4">
    <source>
        <dbReference type="ARBA" id="ARBA00022598"/>
    </source>
</evidence>
<feature type="domain" description="BRCT" evidence="19">
    <location>
        <begin position="908"/>
        <end position="1019"/>
    </location>
</feature>
<dbReference type="SUPFAM" id="SSF117018">
    <property type="entry name" value="ATP-dependent DNA ligase DNA-binding domain"/>
    <property type="match status" value="1"/>
</dbReference>
<dbReference type="InterPro" id="IPR036420">
    <property type="entry name" value="BRCT_dom_sf"/>
</dbReference>
<dbReference type="GO" id="GO:0005524">
    <property type="term" value="F:ATP binding"/>
    <property type="evidence" value="ECO:0007669"/>
    <property type="project" value="UniProtKB-KW"/>
</dbReference>
<evidence type="ECO:0000256" key="10">
    <source>
        <dbReference type="ARBA" id="ARBA00022842"/>
    </source>
</evidence>
<dbReference type="GO" id="GO:0006303">
    <property type="term" value="P:double-strand break repair via nonhomologous end joining"/>
    <property type="evidence" value="ECO:0007669"/>
    <property type="project" value="TreeGrafter"/>
</dbReference>
<dbReference type="Pfam" id="PF04679">
    <property type="entry name" value="DNA_ligase_A_C"/>
    <property type="match status" value="1"/>
</dbReference>
<comment type="caution">
    <text evidence="20">The sequence shown here is derived from an EMBL/GenBank/DDBJ whole genome shotgun (WGS) entry which is preliminary data.</text>
</comment>
<evidence type="ECO:0000256" key="6">
    <source>
        <dbReference type="ARBA" id="ARBA00022737"/>
    </source>
</evidence>
<evidence type="ECO:0000256" key="2">
    <source>
        <dbReference type="ARBA" id="ARBA00004123"/>
    </source>
</evidence>
<dbReference type="InterPro" id="IPR000977">
    <property type="entry name" value="DNA_ligase_ATP-dep"/>
</dbReference>
<feature type="compositionally biased region" description="Acidic residues" evidence="17">
    <location>
        <begin position="849"/>
        <end position="865"/>
    </location>
</feature>
<accession>A0A409VQS4</accession>
<evidence type="ECO:0000256" key="17">
    <source>
        <dbReference type="SAM" id="MobiDB-lite"/>
    </source>
</evidence>
<dbReference type="GO" id="GO:0032807">
    <property type="term" value="C:DNA ligase IV complex"/>
    <property type="evidence" value="ECO:0007669"/>
    <property type="project" value="TreeGrafter"/>
</dbReference>
<feature type="compositionally biased region" description="Acidic residues" evidence="17">
    <location>
        <begin position="770"/>
        <end position="782"/>
    </location>
</feature>
<dbReference type="NCBIfam" id="TIGR00574">
    <property type="entry name" value="dnl1"/>
    <property type="match status" value="1"/>
</dbReference>
<dbReference type="GO" id="GO:0006297">
    <property type="term" value="P:nucleotide-excision repair, DNA gap filling"/>
    <property type="evidence" value="ECO:0007669"/>
    <property type="project" value="TreeGrafter"/>
</dbReference>
<dbReference type="PROSITE" id="PS50160">
    <property type="entry name" value="DNA_LIGASE_A3"/>
    <property type="match status" value="1"/>
</dbReference>
<comment type="cofactor">
    <cofactor evidence="1">
        <name>Mg(2+)</name>
        <dbReference type="ChEBI" id="CHEBI:18420"/>
    </cofactor>
</comment>
<evidence type="ECO:0000256" key="5">
    <source>
        <dbReference type="ARBA" id="ARBA00022723"/>
    </source>
</evidence>
<dbReference type="GO" id="GO:0003910">
    <property type="term" value="F:DNA ligase (ATP) activity"/>
    <property type="evidence" value="ECO:0007669"/>
    <property type="project" value="UniProtKB-EC"/>
</dbReference>
<feature type="compositionally biased region" description="Basic and acidic residues" evidence="17">
    <location>
        <begin position="830"/>
        <end position="848"/>
    </location>
</feature>
<dbReference type="Pfam" id="PF01068">
    <property type="entry name" value="DNA_ligase_A_M"/>
    <property type="match status" value="1"/>
</dbReference>
<keyword evidence="6" id="KW-0677">Repeat</keyword>
<dbReference type="PROSITE" id="PS50172">
    <property type="entry name" value="BRCT"/>
    <property type="match status" value="2"/>
</dbReference>
<feature type="domain" description="BRCT" evidence="19">
    <location>
        <begin position="668"/>
        <end position="759"/>
    </location>
</feature>
<evidence type="ECO:0000256" key="12">
    <source>
        <dbReference type="ARBA" id="ARBA00023204"/>
    </source>
</evidence>
<dbReference type="AlphaFoldDB" id="A0A409VQS4"/>
<dbReference type="EMBL" id="NHYD01003954">
    <property type="protein sequence ID" value="PPQ68583.1"/>
    <property type="molecule type" value="Genomic_DNA"/>
</dbReference>
<organism evidence="20 21">
    <name type="scientific">Psilocybe cyanescens</name>
    <dbReference type="NCBI Taxonomy" id="93625"/>
    <lineage>
        <taxon>Eukaryota</taxon>
        <taxon>Fungi</taxon>
        <taxon>Dikarya</taxon>
        <taxon>Basidiomycota</taxon>
        <taxon>Agaricomycotina</taxon>
        <taxon>Agaricomycetes</taxon>
        <taxon>Agaricomycetidae</taxon>
        <taxon>Agaricales</taxon>
        <taxon>Agaricineae</taxon>
        <taxon>Strophariaceae</taxon>
        <taxon>Psilocybe</taxon>
    </lineage>
</organism>
<dbReference type="PROSITE" id="PS00697">
    <property type="entry name" value="DNA_LIGASE_A1"/>
    <property type="match status" value="1"/>
</dbReference>
<dbReference type="InterPro" id="IPR016059">
    <property type="entry name" value="DNA_ligase_ATP-dep_CS"/>
</dbReference>
<dbReference type="InterPro" id="IPR012309">
    <property type="entry name" value="DNA_ligase_ATP-dep_C"/>
</dbReference>
<evidence type="ECO:0000256" key="15">
    <source>
        <dbReference type="RuleBase" id="RU000617"/>
    </source>
</evidence>
<dbReference type="InterPro" id="IPR029710">
    <property type="entry name" value="LIG4"/>
</dbReference>
<feature type="compositionally biased region" description="Polar residues" evidence="17">
    <location>
        <begin position="790"/>
        <end position="803"/>
    </location>
</feature>
<keyword evidence="13" id="KW-0539">Nucleus</keyword>
<feature type="domain" description="ATP-dependent DNA ligase family profile" evidence="18">
    <location>
        <begin position="373"/>
        <end position="507"/>
    </location>
</feature>
<dbReference type="SMART" id="SM00292">
    <property type="entry name" value="BRCT"/>
    <property type="match status" value="2"/>
</dbReference>
<dbReference type="GO" id="GO:0046872">
    <property type="term" value="F:metal ion binding"/>
    <property type="evidence" value="ECO:0007669"/>
    <property type="project" value="UniProtKB-KW"/>
</dbReference>
<evidence type="ECO:0000259" key="18">
    <source>
        <dbReference type="PROSITE" id="PS50160"/>
    </source>
</evidence>
<keyword evidence="9 15" id="KW-0067">ATP-binding</keyword>
<dbReference type="InterPro" id="IPR012340">
    <property type="entry name" value="NA-bd_OB-fold"/>
</dbReference>
<keyword evidence="12 15" id="KW-0234">DNA repair</keyword>
<dbReference type="SUPFAM" id="SSF50249">
    <property type="entry name" value="Nucleic acid-binding proteins"/>
    <property type="match status" value="1"/>
</dbReference>
<dbReference type="OrthoDB" id="151490at2759"/>
<evidence type="ECO:0000313" key="20">
    <source>
        <dbReference type="EMBL" id="PPQ68583.1"/>
    </source>
</evidence>
<dbReference type="InterPro" id="IPR001357">
    <property type="entry name" value="BRCT_dom"/>
</dbReference>
<evidence type="ECO:0000256" key="9">
    <source>
        <dbReference type="ARBA" id="ARBA00022840"/>
    </source>
</evidence>
<evidence type="ECO:0000256" key="13">
    <source>
        <dbReference type="ARBA" id="ARBA00023242"/>
    </source>
</evidence>
<keyword evidence="8 15" id="KW-0227">DNA damage</keyword>
<dbReference type="Proteomes" id="UP000283269">
    <property type="component" value="Unassembled WGS sequence"/>
</dbReference>
<dbReference type="GO" id="GO:0071897">
    <property type="term" value="P:DNA biosynthetic process"/>
    <property type="evidence" value="ECO:0007669"/>
    <property type="project" value="InterPro"/>
</dbReference>
<evidence type="ECO:0000256" key="14">
    <source>
        <dbReference type="ARBA" id="ARBA00034003"/>
    </source>
</evidence>
<evidence type="ECO:0000256" key="7">
    <source>
        <dbReference type="ARBA" id="ARBA00022741"/>
    </source>
</evidence>
<evidence type="ECO:0000256" key="8">
    <source>
        <dbReference type="ARBA" id="ARBA00022763"/>
    </source>
</evidence>
<feature type="region of interest" description="Disordered" evidence="17">
    <location>
        <begin position="768"/>
        <end position="818"/>
    </location>
</feature>
<evidence type="ECO:0000259" key="19">
    <source>
        <dbReference type="PROSITE" id="PS50172"/>
    </source>
</evidence>
<dbReference type="CDD" id="cd07968">
    <property type="entry name" value="OBF_DNA_ligase_IV"/>
    <property type="match status" value="1"/>
</dbReference>
<evidence type="ECO:0000256" key="16">
    <source>
        <dbReference type="RuleBase" id="RU004196"/>
    </source>
</evidence>
<dbReference type="InterPro" id="IPR036599">
    <property type="entry name" value="DNA_ligase_N_sf"/>
</dbReference>
<comment type="similarity">
    <text evidence="3 16">Belongs to the ATP-dependent DNA ligase family.</text>
</comment>
<dbReference type="Gene3D" id="1.10.3260.10">
    <property type="entry name" value="DNA ligase, ATP-dependent, N-terminal domain"/>
    <property type="match status" value="1"/>
</dbReference>
<evidence type="ECO:0000313" key="21">
    <source>
        <dbReference type="Proteomes" id="UP000283269"/>
    </source>
</evidence>
<keyword evidence="21" id="KW-1185">Reference proteome</keyword>
<dbReference type="CDD" id="cd07903">
    <property type="entry name" value="Adenylation_DNA_ligase_IV"/>
    <property type="match status" value="1"/>
</dbReference>
<feature type="compositionally biased region" description="Pro residues" evidence="17">
    <location>
        <begin position="1"/>
        <end position="19"/>
    </location>
</feature>
<proteinExistence type="inferred from homology"/>
<dbReference type="PANTHER" id="PTHR45997">
    <property type="entry name" value="DNA LIGASE 4"/>
    <property type="match status" value="1"/>
</dbReference>
<dbReference type="FunCoup" id="A0A409VQS4">
    <property type="interactions" value="248"/>
</dbReference>
<evidence type="ECO:0000256" key="11">
    <source>
        <dbReference type="ARBA" id="ARBA00023172"/>
    </source>
</evidence>
<dbReference type="InParanoid" id="A0A409VQS4"/>
<dbReference type="Pfam" id="PF04675">
    <property type="entry name" value="DNA_ligase_A_N"/>
    <property type="match status" value="1"/>
</dbReference>
<dbReference type="GO" id="GO:0006310">
    <property type="term" value="P:DNA recombination"/>
    <property type="evidence" value="ECO:0007669"/>
    <property type="project" value="UniProtKB-KW"/>
</dbReference>
<dbReference type="InterPro" id="IPR012310">
    <property type="entry name" value="DNA_ligase_ATP-dep_cent"/>
</dbReference>
<evidence type="ECO:0000256" key="1">
    <source>
        <dbReference type="ARBA" id="ARBA00001946"/>
    </source>
</evidence>
<keyword evidence="7 15" id="KW-0547">Nucleotide-binding</keyword>